<name>A0A2V3DPJ2_9MICC</name>
<accession>A0A2V3DPJ2</accession>
<dbReference type="AlphaFoldDB" id="A0A2V3DPJ2"/>
<dbReference type="InterPro" id="IPR001206">
    <property type="entry name" value="Diacylglycerol_kinase_cat_dom"/>
</dbReference>
<dbReference type="PANTHER" id="PTHR30492">
    <property type="entry name" value="METHYLGLYOXAL SYNTHASE"/>
    <property type="match status" value="1"/>
</dbReference>
<dbReference type="PANTHER" id="PTHR30492:SF0">
    <property type="entry name" value="METHYLGLYOXAL SYNTHASE"/>
    <property type="match status" value="1"/>
</dbReference>
<dbReference type="SMART" id="SM00046">
    <property type="entry name" value="DAGKc"/>
    <property type="match status" value="1"/>
</dbReference>
<dbReference type="Proteomes" id="UP000246303">
    <property type="component" value="Unassembled WGS sequence"/>
</dbReference>
<dbReference type="OrthoDB" id="3171056at2"/>
<keyword evidence="1" id="KW-0808">Transferase</keyword>
<keyword evidence="1" id="KW-0418">Kinase</keyword>
<dbReference type="Pfam" id="PF19279">
    <property type="entry name" value="YegS_C"/>
    <property type="match status" value="1"/>
</dbReference>
<dbReference type="GO" id="GO:0016301">
    <property type="term" value="F:kinase activity"/>
    <property type="evidence" value="ECO:0007669"/>
    <property type="project" value="UniProtKB-KW"/>
</dbReference>
<dbReference type="Gene3D" id="3.40.50.10330">
    <property type="entry name" value="Probable inorganic polyphosphate/atp-NAD kinase, domain 1"/>
    <property type="match status" value="1"/>
</dbReference>
<dbReference type="InterPro" id="IPR045540">
    <property type="entry name" value="YegS/DAGK_C"/>
</dbReference>
<keyword evidence="2" id="KW-1185">Reference proteome</keyword>
<dbReference type="Gene3D" id="2.60.200.40">
    <property type="match status" value="1"/>
</dbReference>
<reference evidence="1 2" key="1">
    <citation type="submission" date="2018-05" db="EMBL/GenBank/DDBJ databases">
        <title>Genetic diversity of glacier-inhabiting Cryobacterium bacteria in China and description of Cryobacterium mengkeensis sp. nov. and Arthrobacter glacialis sp. nov.</title>
        <authorList>
            <person name="Liu Q."/>
            <person name="Xin Y.-H."/>
        </authorList>
    </citation>
    <scope>NUCLEOTIDE SEQUENCE [LARGE SCALE GENOMIC DNA]</scope>
    <source>
        <strain evidence="1 2">GP3</strain>
    </source>
</reference>
<dbReference type="EMBL" id="QHLZ01000015">
    <property type="protein sequence ID" value="PXA64124.1"/>
    <property type="molecule type" value="Genomic_DNA"/>
</dbReference>
<organism evidence="1 2">
    <name type="scientific">Arthrobacter psychrochitiniphilus</name>
    <dbReference type="NCBI Taxonomy" id="291045"/>
    <lineage>
        <taxon>Bacteria</taxon>
        <taxon>Bacillati</taxon>
        <taxon>Actinomycetota</taxon>
        <taxon>Actinomycetes</taxon>
        <taxon>Micrococcales</taxon>
        <taxon>Micrococcaceae</taxon>
        <taxon>Arthrobacter</taxon>
    </lineage>
</organism>
<dbReference type="SUPFAM" id="SSF111331">
    <property type="entry name" value="NAD kinase/diacylglycerol kinase-like"/>
    <property type="match status" value="1"/>
</dbReference>
<dbReference type="GO" id="GO:0019242">
    <property type="term" value="P:methylglyoxal biosynthetic process"/>
    <property type="evidence" value="ECO:0007669"/>
    <property type="project" value="InterPro"/>
</dbReference>
<proteinExistence type="predicted"/>
<evidence type="ECO:0000313" key="1">
    <source>
        <dbReference type="EMBL" id="PXA64124.1"/>
    </source>
</evidence>
<dbReference type="Pfam" id="PF00781">
    <property type="entry name" value="DAGK_cat"/>
    <property type="match status" value="1"/>
</dbReference>
<dbReference type="InterPro" id="IPR016064">
    <property type="entry name" value="NAD/diacylglycerol_kinase_sf"/>
</dbReference>
<dbReference type="InterPro" id="IPR004363">
    <property type="entry name" value="Methylgl_synth"/>
</dbReference>
<dbReference type="PROSITE" id="PS50146">
    <property type="entry name" value="DAGK"/>
    <property type="match status" value="1"/>
</dbReference>
<dbReference type="GO" id="GO:0005829">
    <property type="term" value="C:cytosol"/>
    <property type="evidence" value="ECO:0007669"/>
    <property type="project" value="TreeGrafter"/>
</dbReference>
<gene>
    <name evidence="1" type="ORF">CVS29_16635</name>
</gene>
<dbReference type="RefSeq" id="WP_110107566.1">
    <property type="nucleotide sequence ID" value="NZ_JACBZZ010000001.1"/>
</dbReference>
<dbReference type="GO" id="GO:0008929">
    <property type="term" value="F:methylglyoxal synthase activity"/>
    <property type="evidence" value="ECO:0007669"/>
    <property type="project" value="InterPro"/>
</dbReference>
<evidence type="ECO:0000313" key="2">
    <source>
        <dbReference type="Proteomes" id="UP000246303"/>
    </source>
</evidence>
<protein>
    <submittedName>
        <fullName evidence="1">Diacylglycerol kinase</fullName>
    </submittedName>
</protein>
<sequence>MTKNNPQQGKRAAVVINPMKSPDEHFQATITELCINAGWDEPLWLETTQEDPGRGQAAEALEAGVDVVIAGGGDGTIRAVAEVLAGQDTPMGLLPLGTGNLLARNLGIDIEDPAKAVLGVLEGAESKIDVIVAVLDHGAKELTFLVAAGLGYDAAIMSNTMEGLKDRVGWLAYVESGIRNLRGEPVTAHISMDGKSETHHKVRGVMVGNCGKVMGGLEIFQGAVPTDGILDLMTFSPQQKFGWLGVVAGVLGRGKSRAVRSLAGKRAEITLSSPQEFQIDGDPVGLVSHLLVSVDPLALTIKMSASSEKKSESEVSGRQSHTSPQLLLSSEN</sequence>
<comment type="caution">
    <text evidence="1">The sequence shown here is derived from an EMBL/GenBank/DDBJ whole genome shotgun (WGS) entry which is preliminary data.</text>
</comment>
<dbReference type="InterPro" id="IPR017438">
    <property type="entry name" value="ATP-NAD_kinase_N"/>
</dbReference>